<dbReference type="Proteomes" id="UP000007305">
    <property type="component" value="Chromosome 4"/>
</dbReference>
<evidence type="ECO:0000313" key="2">
    <source>
        <dbReference type="EnsemblPlants" id="Zm00001eb196220_P001"/>
    </source>
</evidence>
<dbReference type="InParanoid" id="A0A804NYR3"/>
<dbReference type="AlphaFoldDB" id="A0A804NYR3"/>
<reference evidence="2" key="3">
    <citation type="submission" date="2021-05" db="UniProtKB">
        <authorList>
            <consortium name="EnsemblPlants"/>
        </authorList>
    </citation>
    <scope>IDENTIFICATION</scope>
    <source>
        <strain evidence="2">cv. B73</strain>
    </source>
</reference>
<dbReference type="Gramene" id="Zm00001eb196220_T001">
    <property type="protein sequence ID" value="Zm00001eb196220_P001"/>
    <property type="gene ID" value="Zm00001eb196220"/>
</dbReference>
<proteinExistence type="predicted"/>
<protein>
    <submittedName>
        <fullName evidence="2">Uncharacterized protein</fullName>
    </submittedName>
</protein>
<accession>A0A804NYR3</accession>
<keyword evidence="1" id="KW-0812">Transmembrane</keyword>
<organism evidence="2 3">
    <name type="scientific">Zea mays</name>
    <name type="common">Maize</name>
    <dbReference type="NCBI Taxonomy" id="4577"/>
    <lineage>
        <taxon>Eukaryota</taxon>
        <taxon>Viridiplantae</taxon>
        <taxon>Streptophyta</taxon>
        <taxon>Embryophyta</taxon>
        <taxon>Tracheophyta</taxon>
        <taxon>Spermatophyta</taxon>
        <taxon>Magnoliopsida</taxon>
        <taxon>Liliopsida</taxon>
        <taxon>Poales</taxon>
        <taxon>Poaceae</taxon>
        <taxon>PACMAD clade</taxon>
        <taxon>Panicoideae</taxon>
        <taxon>Andropogonodae</taxon>
        <taxon>Andropogoneae</taxon>
        <taxon>Tripsacinae</taxon>
        <taxon>Zea</taxon>
    </lineage>
</organism>
<reference evidence="2" key="2">
    <citation type="submission" date="2019-07" db="EMBL/GenBank/DDBJ databases">
        <authorList>
            <person name="Seetharam A."/>
            <person name="Woodhouse M."/>
            <person name="Cannon E."/>
        </authorList>
    </citation>
    <scope>NUCLEOTIDE SEQUENCE [LARGE SCALE GENOMIC DNA]</scope>
    <source>
        <strain evidence="2">cv. B73</strain>
    </source>
</reference>
<feature type="transmembrane region" description="Helical" evidence="1">
    <location>
        <begin position="20"/>
        <end position="40"/>
    </location>
</feature>
<name>A0A804NYR3_MAIZE</name>
<evidence type="ECO:0000313" key="3">
    <source>
        <dbReference type="Proteomes" id="UP000007305"/>
    </source>
</evidence>
<evidence type="ECO:0000256" key="1">
    <source>
        <dbReference type="SAM" id="Phobius"/>
    </source>
</evidence>
<keyword evidence="1" id="KW-0472">Membrane</keyword>
<gene>
    <name evidence="2" type="primary">LOC100275912</name>
</gene>
<sequence length="66" mass="7570">MIPEAIKLITFSLSHIDHSFLPLVVSSIKMFAIATLFFYVEKHPLVPCDDLRYVLTISIFSFLLIN</sequence>
<keyword evidence="1" id="KW-1133">Transmembrane helix</keyword>
<keyword evidence="3" id="KW-1185">Reference proteome</keyword>
<dbReference type="EnsemblPlants" id="Zm00001eb196220_T001">
    <property type="protein sequence ID" value="Zm00001eb196220_P001"/>
    <property type="gene ID" value="Zm00001eb196220"/>
</dbReference>
<reference evidence="3" key="1">
    <citation type="journal article" date="2009" name="Science">
        <title>The B73 maize genome: complexity, diversity, and dynamics.</title>
        <authorList>
            <person name="Schnable P.S."/>
            <person name="Ware D."/>
            <person name="Fulton R.S."/>
            <person name="Stein J.C."/>
            <person name="Wei F."/>
            <person name="Pasternak S."/>
            <person name="Liang C."/>
            <person name="Zhang J."/>
            <person name="Fulton L."/>
            <person name="Graves T.A."/>
            <person name="Minx P."/>
            <person name="Reily A.D."/>
            <person name="Courtney L."/>
            <person name="Kruchowski S.S."/>
            <person name="Tomlinson C."/>
            <person name="Strong C."/>
            <person name="Delehaunty K."/>
            <person name="Fronick C."/>
            <person name="Courtney B."/>
            <person name="Rock S.M."/>
            <person name="Belter E."/>
            <person name="Du F."/>
            <person name="Kim K."/>
            <person name="Abbott R.M."/>
            <person name="Cotton M."/>
            <person name="Levy A."/>
            <person name="Marchetto P."/>
            <person name="Ochoa K."/>
            <person name="Jackson S.M."/>
            <person name="Gillam B."/>
            <person name="Chen W."/>
            <person name="Yan L."/>
            <person name="Higginbotham J."/>
            <person name="Cardenas M."/>
            <person name="Waligorski J."/>
            <person name="Applebaum E."/>
            <person name="Phelps L."/>
            <person name="Falcone J."/>
            <person name="Kanchi K."/>
            <person name="Thane T."/>
            <person name="Scimone A."/>
            <person name="Thane N."/>
            <person name="Henke J."/>
            <person name="Wang T."/>
            <person name="Ruppert J."/>
            <person name="Shah N."/>
            <person name="Rotter K."/>
            <person name="Hodges J."/>
            <person name="Ingenthron E."/>
            <person name="Cordes M."/>
            <person name="Kohlberg S."/>
            <person name="Sgro J."/>
            <person name="Delgado B."/>
            <person name="Mead K."/>
            <person name="Chinwalla A."/>
            <person name="Leonard S."/>
            <person name="Crouse K."/>
            <person name="Collura K."/>
            <person name="Kudrna D."/>
            <person name="Currie J."/>
            <person name="He R."/>
            <person name="Angelova A."/>
            <person name="Rajasekar S."/>
            <person name="Mueller T."/>
            <person name="Lomeli R."/>
            <person name="Scara G."/>
            <person name="Ko A."/>
            <person name="Delaney K."/>
            <person name="Wissotski M."/>
            <person name="Lopez G."/>
            <person name="Campos D."/>
            <person name="Braidotti M."/>
            <person name="Ashley E."/>
            <person name="Golser W."/>
            <person name="Kim H."/>
            <person name="Lee S."/>
            <person name="Lin J."/>
            <person name="Dujmic Z."/>
            <person name="Kim W."/>
            <person name="Talag J."/>
            <person name="Zuccolo A."/>
            <person name="Fan C."/>
            <person name="Sebastian A."/>
            <person name="Kramer M."/>
            <person name="Spiegel L."/>
            <person name="Nascimento L."/>
            <person name="Zutavern T."/>
            <person name="Miller B."/>
            <person name="Ambroise C."/>
            <person name="Muller S."/>
            <person name="Spooner W."/>
            <person name="Narechania A."/>
            <person name="Ren L."/>
            <person name="Wei S."/>
            <person name="Kumari S."/>
            <person name="Faga B."/>
            <person name="Levy M.J."/>
            <person name="McMahan L."/>
            <person name="Van Buren P."/>
            <person name="Vaughn M.W."/>
            <person name="Ying K."/>
            <person name="Yeh C.-T."/>
            <person name="Emrich S.J."/>
            <person name="Jia Y."/>
            <person name="Kalyanaraman A."/>
            <person name="Hsia A.-P."/>
            <person name="Barbazuk W.B."/>
            <person name="Baucom R.S."/>
            <person name="Brutnell T.P."/>
            <person name="Carpita N.C."/>
            <person name="Chaparro C."/>
            <person name="Chia J.-M."/>
            <person name="Deragon J.-M."/>
            <person name="Estill J.C."/>
            <person name="Fu Y."/>
            <person name="Jeddeloh J.A."/>
            <person name="Han Y."/>
            <person name="Lee H."/>
            <person name="Li P."/>
            <person name="Lisch D.R."/>
            <person name="Liu S."/>
            <person name="Liu Z."/>
            <person name="Nagel D.H."/>
            <person name="McCann M.C."/>
            <person name="SanMiguel P."/>
            <person name="Myers A.M."/>
            <person name="Nettleton D."/>
            <person name="Nguyen J."/>
            <person name="Penning B.W."/>
            <person name="Ponnala L."/>
            <person name="Schneider K.L."/>
            <person name="Schwartz D.C."/>
            <person name="Sharma A."/>
            <person name="Soderlund C."/>
            <person name="Springer N.M."/>
            <person name="Sun Q."/>
            <person name="Wang H."/>
            <person name="Waterman M."/>
            <person name="Westerman R."/>
            <person name="Wolfgruber T.K."/>
            <person name="Yang L."/>
            <person name="Yu Y."/>
            <person name="Zhang L."/>
            <person name="Zhou S."/>
            <person name="Zhu Q."/>
            <person name="Bennetzen J.L."/>
            <person name="Dawe R.K."/>
            <person name="Jiang J."/>
            <person name="Jiang N."/>
            <person name="Presting G.G."/>
            <person name="Wessler S.R."/>
            <person name="Aluru S."/>
            <person name="Martienssen R.A."/>
            <person name="Clifton S.W."/>
            <person name="McCombie W.R."/>
            <person name="Wing R.A."/>
            <person name="Wilson R.K."/>
        </authorList>
    </citation>
    <scope>NUCLEOTIDE SEQUENCE [LARGE SCALE GENOMIC DNA]</scope>
    <source>
        <strain evidence="3">cv. B73</strain>
    </source>
</reference>